<dbReference type="RefSeq" id="YP_010103294.1">
    <property type="nucleotide sequence ID" value="NC_055808.1"/>
</dbReference>
<evidence type="ECO:0000313" key="3">
    <source>
        <dbReference type="Proteomes" id="UP000319693"/>
    </source>
</evidence>
<organism evidence="2 3">
    <name type="scientific">Gordonia phage McKinley</name>
    <dbReference type="NCBI Taxonomy" id="2588507"/>
    <lineage>
        <taxon>Viruses</taxon>
        <taxon>Duplodnaviria</taxon>
        <taxon>Heunggongvirae</taxon>
        <taxon>Uroviricota</taxon>
        <taxon>Caudoviricetes</taxon>
        <taxon>Stackebrandtviridae</taxon>
        <taxon>Schenleyvirinae</taxon>
        <taxon>Vividuovirus</taxon>
        <taxon>Vividuovirus mckinley</taxon>
    </lineage>
</organism>
<name>A0A4Y6EL28_9CAUD</name>
<feature type="compositionally biased region" description="Polar residues" evidence="1">
    <location>
        <begin position="53"/>
        <end position="65"/>
    </location>
</feature>
<protein>
    <submittedName>
        <fullName evidence="2">Uncharacterized protein</fullName>
    </submittedName>
</protein>
<dbReference type="EMBL" id="MK977702">
    <property type="protein sequence ID" value="QDF19426.1"/>
    <property type="molecule type" value="Genomic_DNA"/>
</dbReference>
<dbReference type="GeneID" id="65121156"/>
<gene>
    <name evidence="2" type="primary">4</name>
    <name evidence="2" type="ORF">SEA_MCKINLEY_4</name>
</gene>
<feature type="compositionally biased region" description="Low complexity" evidence="1">
    <location>
        <begin position="111"/>
        <end position="125"/>
    </location>
</feature>
<feature type="region of interest" description="Disordered" evidence="1">
    <location>
        <begin position="27"/>
        <end position="135"/>
    </location>
</feature>
<dbReference type="Proteomes" id="UP000319693">
    <property type="component" value="Segment"/>
</dbReference>
<evidence type="ECO:0000313" key="2">
    <source>
        <dbReference type="EMBL" id="QDF19426.1"/>
    </source>
</evidence>
<sequence>MPEHIARWNPSRMLWETETLSLFSAHSEPYSETLPTSGMTRNGALLPLPKSVPATSGSEYSSSPTLPTPRATDGTKGGPNQRGSSGDLMLPSAVQPHNLLPTPRAMDSKGSRSSTSTGTHSDTLTDAMWKLEGHA</sequence>
<keyword evidence="3" id="KW-1185">Reference proteome</keyword>
<reference evidence="2 3" key="1">
    <citation type="submission" date="2019-05" db="EMBL/GenBank/DDBJ databases">
        <authorList>
            <person name="Ellsworth Z."/>
            <person name="Dibiase D."/>
            <person name="Grasse S."/>
            <person name="Grondin A."/>
            <person name="Golas M."/>
            <person name="Doty J.A."/>
            <person name="Breton T.S."/>
            <person name="Caruso S.M."/>
            <person name="Garlena R.A."/>
            <person name="Russell D.A."/>
            <person name="Pope W.H."/>
            <person name="Jacobs-Se D."/>
            <person name="Hatfull G.F."/>
            <person name="Tolsma S."/>
        </authorList>
    </citation>
    <scope>NUCLEOTIDE SEQUENCE [LARGE SCALE GENOMIC DNA]</scope>
</reference>
<proteinExistence type="predicted"/>
<dbReference type="KEGG" id="vg:65121156"/>
<evidence type="ECO:0000256" key="1">
    <source>
        <dbReference type="SAM" id="MobiDB-lite"/>
    </source>
</evidence>
<accession>A0A4Y6EL28</accession>